<accession>A0A7Y0LDF9</accession>
<gene>
    <name evidence="6" type="ORF">HII17_12640</name>
</gene>
<keyword evidence="3" id="KW-1133">Transmembrane helix</keyword>
<dbReference type="Pfam" id="PF07495">
    <property type="entry name" value="Y_Y_Y"/>
    <property type="match status" value="1"/>
</dbReference>
<dbReference type="InterPro" id="IPR043128">
    <property type="entry name" value="Rev_trsase/Diguanyl_cyclase"/>
</dbReference>
<dbReference type="Gene3D" id="2.60.40.10">
    <property type="entry name" value="Immunoglobulins"/>
    <property type="match status" value="1"/>
</dbReference>
<feature type="signal peptide" evidence="4">
    <location>
        <begin position="1"/>
        <end position="19"/>
    </location>
</feature>
<dbReference type="Pfam" id="PF07494">
    <property type="entry name" value="Reg_prop"/>
    <property type="match status" value="6"/>
</dbReference>
<evidence type="ECO:0000256" key="3">
    <source>
        <dbReference type="SAM" id="Phobius"/>
    </source>
</evidence>
<keyword evidence="7" id="KW-1185">Reference proteome</keyword>
<dbReference type="GO" id="GO:0000155">
    <property type="term" value="F:phosphorelay sensor kinase activity"/>
    <property type="evidence" value="ECO:0007669"/>
    <property type="project" value="TreeGrafter"/>
</dbReference>
<protein>
    <submittedName>
        <fullName evidence="6">Diguanylate cyclase</fullName>
    </submittedName>
</protein>
<dbReference type="InterPro" id="IPR011110">
    <property type="entry name" value="Reg_prop"/>
</dbReference>
<dbReference type="CDD" id="cd00146">
    <property type="entry name" value="PKD"/>
    <property type="match status" value="1"/>
</dbReference>
<name>A0A7Y0LDF9_9GAMM</name>
<evidence type="ECO:0000256" key="2">
    <source>
        <dbReference type="SAM" id="Coils"/>
    </source>
</evidence>
<feature type="domain" description="Two component regulator three Y" evidence="5">
    <location>
        <begin position="714"/>
        <end position="777"/>
    </location>
</feature>
<organism evidence="6 7">
    <name type="scientific">Thalassotalea algicola</name>
    <dbReference type="NCBI Taxonomy" id="2716224"/>
    <lineage>
        <taxon>Bacteria</taxon>
        <taxon>Pseudomonadati</taxon>
        <taxon>Pseudomonadota</taxon>
        <taxon>Gammaproteobacteria</taxon>
        <taxon>Alteromonadales</taxon>
        <taxon>Colwelliaceae</taxon>
        <taxon>Thalassotalea</taxon>
    </lineage>
</organism>
<keyword evidence="1" id="KW-0597">Phosphoprotein</keyword>
<dbReference type="SUPFAM" id="SSF63829">
    <property type="entry name" value="Calcium-dependent phosphotriesterase"/>
    <property type="match status" value="4"/>
</dbReference>
<keyword evidence="3" id="KW-0812">Transmembrane</keyword>
<dbReference type="RefSeq" id="WP_169075746.1">
    <property type="nucleotide sequence ID" value="NZ_JABBXH010000004.1"/>
</dbReference>
<feature type="chain" id="PRO_5031418655" evidence="4">
    <location>
        <begin position="20"/>
        <end position="1042"/>
    </location>
</feature>
<sequence length="1042" mass="119150">MKKIIVLLVCLSYSYPLFANSFDIFKRFSIENPLSYKAIYAIAQDHDGFMWFGSQEGLHRYDGYDVVTYLHDNNVLTSLSSDVVSDILVDSKGRLWVATREGLNLFNPLINGFNHLSTAKLLSRNINTLMEDSNGNIWVGTEKGINVLSENEGSWNVVNHYLIDIPIHAFNQINDGNIWIGTNGNGIYTLDTNTQMLVAIAFDELSTDVNFAKLINAIHQDDLGNVWVGTAENGLVKIDTRVGKKVHFTDKKSGSLALASNTVEAIYQDSRQNIWIATDKGLSIYDFSNKSFTKAKHSNANMFSLAGNFVLSIYEDDSQMVWVGTMSGTSRWDPHMATFNQYDKNNELSLSSKLITGFTNFGENSTLISSYDGLVYQLDSKTNDMTVLLEPSEIGRVRISALMSEEQIIWIGTRSSGLIKYDLRAKRVIRHYKFNGNEQDSLSANSITDIYRDSNSRLWVSTYHNGLNLLLQDNSFKRFTYNEKKPTKGPSISHVLQVEEDKHGDIWLATYGGGLNRLDVDSEEFTHLNHNPDDIGTISSDLSWIMLFDQQGNLWSGSQAGGINFLSHQNIKRNNFIFEHFDIKDGMKDQTVYGLVQDISGNIWFSSNNGISRYSPTSKVFKHFDNRHGLTDLEFNHGAVFRTKNNILLFGSARGFNGINPSKIIDAQPAPIIKLNNIYKLNEPILFKQPLSSLNTVNFDYQDQLISFEYVGLNYSEPEATRYKYRLLGFEDEWIDAGKLRRATYTNLPAGSYTFEVTAANSDNVWSNHTYQLNIIVNPAPWNTWWAYLLYVFFLAFALLLYSRLMNRKLLSEQDQRAYLKEQVIEKTEKYVQKNSELEQANRQLEKVAIIDKVTGVKSRRYLDIYIEQASKLMLQIHNNLKPLQRSLLPRLYILMVQIQDINKTSNSQIINIVDLMEYSKNEDDLVVRWSENVFAIIGYEKGNDAADLSTNLTHRFKHAFDQDIDIKLAYSFFPFDLEQPFAYSWDQISVLIELSLKTIQHNKMVNWVGIHGPKQESFDFISVMELDSLELLSSYLYLKHQ</sequence>
<evidence type="ECO:0000259" key="5">
    <source>
        <dbReference type="Pfam" id="PF07495"/>
    </source>
</evidence>
<dbReference type="PANTHER" id="PTHR43547:SF2">
    <property type="entry name" value="HYBRID SIGNAL TRANSDUCTION HISTIDINE KINASE C"/>
    <property type="match status" value="1"/>
</dbReference>
<comment type="caution">
    <text evidence="6">The sequence shown here is derived from an EMBL/GenBank/DDBJ whole genome shotgun (WGS) entry which is preliminary data.</text>
</comment>
<dbReference type="InterPro" id="IPR011123">
    <property type="entry name" value="Y_Y_Y"/>
</dbReference>
<feature type="coiled-coil region" evidence="2">
    <location>
        <begin position="821"/>
        <end position="848"/>
    </location>
</feature>
<reference evidence="6 7" key="1">
    <citation type="submission" date="2020-04" db="EMBL/GenBank/DDBJ databases">
        <title>Thalassotalea sp. M1531, isolated from the surface of marine red alga.</title>
        <authorList>
            <person name="Pang L."/>
            <person name="Lu D.-C."/>
        </authorList>
    </citation>
    <scope>NUCLEOTIDE SEQUENCE [LARGE SCALE GENOMIC DNA]</scope>
    <source>
        <strain evidence="6 7">M1531</strain>
    </source>
</reference>
<keyword evidence="2" id="KW-0175">Coiled coil</keyword>
<dbReference type="PANTHER" id="PTHR43547">
    <property type="entry name" value="TWO-COMPONENT HISTIDINE KINASE"/>
    <property type="match status" value="1"/>
</dbReference>
<dbReference type="Gene3D" id="2.130.10.10">
    <property type="entry name" value="YVTN repeat-like/Quinoprotein amine dehydrogenase"/>
    <property type="match status" value="4"/>
</dbReference>
<evidence type="ECO:0000313" key="6">
    <source>
        <dbReference type="EMBL" id="NMP32411.1"/>
    </source>
</evidence>
<dbReference type="InterPro" id="IPR015943">
    <property type="entry name" value="WD40/YVTN_repeat-like_dom_sf"/>
</dbReference>
<dbReference type="Proteomes" id="UP000568664">
    <property type="component" value="Unassembled WGS sequence"/>
</dbReference>
<keyword evidence="4" id="KW-0732">Signal</keyword>
<dbReference type="EMBL" id="JABBXH010000004">
    <property type="protein sequence ID" value="NMP32411.1"/>
    <property type="molecule type" value="Genomic_DNA"/>
</dbReference>
<dbReference type="AlphaFoldDB" id="A0A7Y0LDF9"/>
<proteinExistence type="predicted"/>
<dbReference type="Gene3D" id="3.30.70.270">
    <property type="match status" value="1"/>
</dbReference>
<evidence type="ECO:0000256" key="4">
    <source>
        <dbReference type="SAM" id="SignalP"/>
    </source>
</evidence>
<feature type="transmembrane region" description="Helical" evidence="3">
    <location>
        <begin position="785"/>
        <end position="802"/>
    </location>
</feature>
<dbReference type="InterPro" id="IPR013783">
    <property type="entry name" value="Ig-like_fold"/>
</dbReference>
<evidence type="ECO:0000256" key="1">
    <source>
        <dbReference type="ARBA" id="ARBA00022553"/>
    </source>
</evidence>
<evidence type="ECO:0000313" key="7">
    <source>
        <dbReference type="Proteomes" id="UP000568664"/>
    </source>
</evidence>
<keyword evidence="3" id="KW-0472">Membrane</keyword>